<dbReference type="Gene3D" id="3.30.160.60">
    <property type="entry name" value="Classic Zinc Finger"/>
    <property type="match status" value="3"/>
</dbReference>
<protein>
    <recommendedName>
        <fullName evidence="11">C2H2-type domain-containing protein</fullName>
    </recommendedName>
</protein>
<evidence type="ECO:0000313" key="12">
    <source>
        <dbReference type="EnsemblMetazoa" id="ACOM023847-PA.1"/>
    </source>
</evidence>
<dbReference type="GO" id="GO:0000978">
    <property type="term" value="F:RNA polymerase II cis-regulatory region sequence-specific DNA binding"/>
    <property type="evidence" value="ECO:0007669"/>
    <property type="project" value="TreeGrafter"/>
</dbReference>
<feature type="region of interest" description="Disordered" evidence="10">
    <location>
        <begin position="155"/>
        <end position="258"/>
    </location>
</feature>
<keyword evidence="4 9" id="KW-0863">Zinc-finger</keyword>
<accession>A0A8W7P1V9</accession>
<evidence type="ECO:0000259" key="11">
    <source>
        <dbReference type="PROSITE" id="PS50157"/>
    </source>
</evidence>
<feature type="compositionally biased region" description="Basic residues" evidence="10">
    <location>
        <begin position="15"/>
        <end position="26"/>
    </location>
</feature>
<feature type="domain" description="C2H2-type" evidence="11">
    <location>
        <begin position="497"/>
        <end position="524"/>
    </location>
</feature>
<keyword evidence="5" id="KW-0862">Zinc</keyword>
<feature type="region of interest" description="Disordered" evidence="10">
    <location>
        <begin position="353"/>
        <end position="434"/>
    </location>
</feature>
<dbReference type="VEuPathDB" id="VectorBase:ACON2_029438"/>
<feature type="region of interest" description="Disordered" evidence="10">
    <location>
        <begin position="1"/>
        <end position="26"/>
    </location>
</feature>
<evidence type="ECO:0000256" key="7">
    <source>
        <dbReference type="ARBA" id="ARBA00023242"/>
    </source>
</evidence>
<feature type="compositionally biased region" description="Low complexity" evidence="10">
    <location>
        <begin position="155"/>
        <end position="167"/>
    </location>
</feature>
<dbReference type="PANTHER" id="PTHR24388">
    <property type="entry name" value="ZINC FINGER PROTEIN"/>
    <property type="match status" value="1"/>
</dbReference>
<dbReference type="FunFam" id="3.30.160.60:FF:001666">
    <property type="entry name" value="MDS1 and EVI1 complex locus"/>
    <property type="match status" value="1"/>
</dbReference>
<evidence type="ECO:0000256" key="8">
    <source>
        <dbReference type="ARBA" id="ARBA00037948"/>
    </source>
</evidence>
<feature type="compositionally biased region" description="Pro residues" evidence="10">
    <location>
        <begin position="392"/>
        <end position="405"/>
    </location>
</feature>
<dbReference type="GO" id="GO:0000981">
    <property type="term" value="F:DNA-binding transcription factor activity, RNA polymerase II-specific"/>
    <property type="evidence" value="ECO:0007669"/>
    <property type="project" value="TreeGrafter"/>
</dbReference>
<proteinExistence type="inferred from homology"/>
<evidence type="ECO:0000256" key="3">
    <source>
        <dbReference type="ARBA" id="ARBA00022737"/>
    </source>
</evidence>
<dbReference type="GO" id="GO:0008270">
    <property type="term" value="F:zinc ion binding"/>
    <property type="evidence" value="ECO:0007669"/>
    <property type="project" value="UniProtKB-KW"/>
</dbReference>
<evidence type="ECO:0000256" key="4">
    <source>
        <dbReference type="ARBA" id="ARBA00022771"/>
    </source>
</evidence>
<comment type="similarity">
    <text evidence="8">Belongs to the snail C2H2-type zinc-finger protein family.</text>
</comment>
<dbReference type="Proteomes" id="UP000075882">
    <property type="component" value="Unassembled WGS sequence"/>
</dbReference>
<dbReference type="InterPro" id="IPR013087">
    <property type="entry name" value="Znf_C2H2_type"/>
</dbReference>
<feature type="region of interest" description="Disordered" evidence="10">
    <location>
        <begin position="551"/>
        <end position="571"/>
    </location>
</feature>
<dbReference type="PANTHER" id="PTHR24388:SF54">
    <property type="entry name" value="PROTEIN ESCARGOT"/>
    <property type="match status" value="1"/>
</dbReference>
<dbReference type="EnsemblMetazoa" id="ACOM023847-RA">
    <property type="protein sequence ID" value="ACOM023847-PA.1"/>
    <property type="gene ID" value="ACOM023847"/>
</dbReference>
<keyword evidence="3" id="KW-0677">Repeat</keyword>
<feature type="compositionally biased region" description="Basic residues" evidence="10">
    <location>
        <begin position="551"/>
        <end position="560"/>
    </location>
</feature>
<evidence type="ECO:0000256" key="9">
    <source>
        <dbReference type="PROSITE-ProRule" id="PRU00042"/>
    </source>
</evidence>
<reference evidence="12" key="1">
    <citation type="submission" date="2022-08" db="UniProtKB">
        <authorList>
            <consortium name="EnsemblMetazoa"/>
        </authorList>
    </citation>
    <scope>IDENTIFICATION</scope>
</reference>
<keyword evidence="7" id="KW-0539">Nucleus</keyword>
<sequence>LCVKQASSIREPQSQRRRRRAHTHTHKMQANTAELLPAGDPLGVSWNGIPFGYGSEYGGLPSSDWITPLAAELESVPHGCGTVASQQKDYYQPMIGSGMHRISPLNSSSEAVETNSSEHAYPPFAVSYHHPAYHHHHHHQHHQTVNYGAKCYPHIQQSQQHQQQQQLKQEHQPSRKIPTNGSRYVPNGYYTPNGRTSATDGGSPMPQPSLYPSPPVQSHPAEESSYSSKLYSGGGGGLQYMSGDHVPPPPTMSFSGHTDPALSTLYSGSDHYQPYSVSSMGYEESGTPAFSAAALSPAMESTLAPQKYEAWSSESSVMQPMMSPMGYPLLGHAHSLAIKQEYIPPAYISPSPSSMAGGSSIKTELMSETSRSPPPESDRPPADGIVMAQQPQPLPPTACPSPQPLPVAKAKRAPSAKPTDTPTAGKKSTRNSNNYGDQFACPECRRTFARQCGLTQHTKWHHSGEKPFRCLTCGKCFSAQTALDDHLERHTTTDKPYRCQHCPKAFFHKNDLRRHGFQHTGTAPHACRYCLKTFARKDHCHSHECSHERKIQRKERKSKGSRSGVPVSGMELPPVTNTVLDSAISTPVVELALQFIDTEQRIVA</sequence>
<feature type="domain" description="C2H2-type" evidence="11">
    <location>
        <begin position="468"/>
        <end position="495"/>
    </location>
</feature>
<evidence type="ECO:0000256" key="1">
    <source>
        <dbReference type="ARBA" id="ARBA00004123"/>
    </source>
</evidence>
<comment type="subcellular location">
    <subcellularLocation>
        <location evidence="1">Nucleus</location>
    </subcellularLocation>
</comment>
<evidence type="ECO:0000256" key="10">
    <source>
        <dbReference type="SAM" id="MobiDB-lite"/>
    </source>
</evidence>
<dbReference type="SMART" id="SM00355">
    <property type="entry name" value="ZnF_C2H2"/>
    <property type="match status" value="4"/>
</dbReference>
<organism evidence="12">
    <name type="scientific">Anopheles coluzzii</name>
    <name type="common">African malaria mosquito</name>
    <dbReference type="NCBI Taxonomy" id="1518534"/>
    <lineage>
        <taxon>Eukaryota</taxon>
        <taxon>Metazoa</taxon>
        <taxon>Ecdysozoa</taxon>
        <taxon>Arthropoda</taxon>
        <taxon>Hexapoda</taxon>
        <taxon>Insecta</taxon>
        <taxon>Pterygota</taxon>
        <taxon>Neoptera</taxon>
        <taxon>Endopterygota</taxon>
        <taxon>Diptera</taxon>
        <taxon>Nematocera</taxon>
        <taxon>Culicoidea</taxon>
        <taxon>Culicidae</taxon>
        <taxon>Anophelinae</taxon>
        <taxon>Anopheles</taxon>
    </lineage>
</organism>
<name>A0A8W7P1V9_ANOCL</name>
<feature type="compositionally biased region" description="Pro residues" evidence="10">
    <location>
        <begin position="205"/>
        <end position="217"/>
    </location>
</feature>
<dbReference type="SUPFAM" id="SSF57667">
    <property type="entry name" value="beta-beta-alpha zinc fingers"/>
    <property type="match status" value="2"/>
</dbReference>
<evidence type="ECO:0000256" key="5">
    <source>
        <dbReference type="ARBA" id="ARBA00022833"/>
    </source>
</evidence>
<dbReference type="PROSITE" id="PS50157">
    <property type="entry name" value="ZINC_FINGER_C2H2_2"/>
    <property type="match status" value="3"/>
</dbReference>
<evidence type="ECO:0000256" key="2">
    <source>
        <dbReference type="ARBA" id="ARBA00022723"/>
    </source>
</evidence>
<dbReference type="Pfam" id="PF00096">
    <property type="entry name" value="zf-C2H2"/>
    <property type="match status" value="2"/>
</dbReference>
<dbReference type="PROSITE" id="PS00028">
    <property type="entry name" value="ZINC_FINGER_C2H2_1"/>
    <property type="match status" value="4"/>
</dbReference>
<feature type="domain" description="C2H2-type" evidence="11">
    <location>
        <begin position="439"/>
        <end position="467"/>
    </location>
</feature>
<dbReference type="GO" id="GO:0005634">
    <property type="term" value="C:nucleus"/>
    <property type="evidence" value="ECO:0007669"/>
    <property type="project" value="UniProtKB-SubCell"/>
</dbReference>
<dbReference type="InterPro" id="IPR036236">
    <property type="entry name" value="Znf_C2H2_sf"/>
</dbReference>
<feature type="compositionally biased region" description="Polar residues" evidence="10">
    <location>
        <begin position="1"/>
        <end position="12"/>
    </location>
</feature>
<keyword evidence="6" id="KW-0238">DNA-binding</keyword>
<dbReference type="AlphaFoldDB" id="A0A8W7P1V9"/>
<evidence type="ECO:0000256" key="6">
    <source>
        <dbReference type="ARBA" id="ARBA00023125"/>
    </source>
</evidence>
<dbReference type="InterPro" id="IPR050527">
    <property type="entry name" value="Snail/Krueppel_Znf"/>
</dbReference>
<keyword evidence="2" id="KW-0479">Metal-binding</keyword>